<organism evidence="2">
    <name type="scientific">Aphanomyces invadans</name>
    <dbReference type="NCBI Taxonomy" id="157072"/>
    <lineage>
        <taxon>Eukaryota</taxon>
        <taxon>Sar</taxon>
        <taxon>Stramenopiles</taxon>
        <taxon>Oomycota</taxon>
        <taxon>Saprolegniomycetes</taxon>
        <taxon>Saprolegniales</taxon>
        <taxon>Verrucalvaceae</taxon>
        <taxon>Aphanomyces</taxon>
    </lineage>
</organism>
<name>A0A024UR97_9STRA</name>
<dbReference type="EMBL" id="KI913953">
    <property type="protein sequence ID" value="ETW08941.1"/>
    <property type="molecule type" value="Genomic_DNA"/>
</dbReference>
<accession>A0A024UR97</accession>
<gene>
    <name evidence="2" type="ORF">H310_01423</name>
</gene>
<reference evidence="2" key="1">
    <citation type="submission" date="2013-12" db="EMBL/GenBank/DDBJ databases">
        <title>The Genome Sequence of Aphanomyces invadans NJM9701.</title>
        <authorList>
            <consortium name="The Broad Institute Genomics Platform"/>
            <person name="Russ C."/>
            <person name="Tyler B."/>
            <person name="van West P."/>
            <person name="Dieguez-Uribeondo J."/>
            <person name="Young S.K."/>
            <person name="Zeng Q."/>
            <person name="Gargeya S."/>
            <person name="Fitzgerald M."/>
            <person name="Abouelleil A."/>
            <person name="Alvarado L."/>
            <person name="Chapman S.B."/>
            <person name="Gainer-Dewar J."/>
            <person name="Goldberg J."/>
            <person name="Griggs A."/>
            <person name="Gujja S."/>
            <person name="Hansen M."/>
            <person name="Howarth C."/>
            <person name="Imamovic A."/>
            <person name="Ireland A."/>
            <person name="Larimer J."/>
            <person name="McCowan C."/>
            <person name="Murphy C."/>
            <person name="Pearson M."/>
            <person name="Poon T.W."/>
            <person name="Priest M."/>
            <person name="Roberts A."/>
            <person name="Saif S."/>
            <person name="Shea T."/>
            <person name="Sykes S."/>
            <person name="Wortman J."/>
            <person name="Nusbaum C."/>
            <person name="Birren B."/>
        </authorList>
    </citation>
    <scope>NUCLEOTIDE SEQUENCE [LARGE SCALE GENOMIC DNA]</scope>
    <source>
        <strain evidence="2">NJM9701</strain>
    </source>
</reference>
<dbReference type="AlphaFoldDB" id="A0A024UR97"/>
<dbReference type="VEuPathDB" id="FungiDB:H310_01423"/>
<evidence type="ECO:0000313" key="2">
    <source>
        <dbReference type="EMBL" id="ETW08941.1"/>
    </source>
</evidence>
<evidence type="ECO:0000256" key="1">
    <source>
        <dbReference type="SAM" id="MobiDB-lite"/>
    </source>
</evidence>
<sequence>MHRSTLLYQVDDGGIQCICLAASSSARSKMAQRSTAGVGASARRAALPFESFTITSSTRAKSSRSSRPRKSGIGLICRLSLMTARTATSVLSALLAAEALPKLAMIDHACGTKSSTSCAVSTVGSCTSRVVERCQDRQYADDNGSTVASRHAKCDRRLKYPSPSTDNTTASNPDRNNNTTRRHRIDGDVDARFDAAIACNAGRWASIFLTLNAPYFALSSRIRSTSWPEYDDAIVRTSLSLSG</sequence>
<proteinExistence type="predicted"/>
<protein>
    <submittedName>
        <fullName evidence="2">Uncharacterized protein</fullName>
    </submittedName>
</protein>
<dbReference type="GeneID" id="20078473"/>
<dbReference type="RefSeq" id="XP_008862746.1">
    <property type="nucleotide sequence ID" value="XM_008864524.1"/>
</dbReference>
<feature type="region of interest" description="Disordered" evidence="1">
    <location>
        <begin position="157"/>
        <end position="183"/>
    </location>
</feature>
<feature type="compositionally biased region" description="Polar residues" evidence="1">
    <location>
        <begin position="162"/>
        <end position="179"/>
    </location>
</feature>